<sequence length="196" mass="21529">MPIYTHSLMAVKGRQTQSRIFLRKRKHKTEFRRKTEGAAMKGSKSHELETDVPAPELWAIYGTLRAAQLVPEVLPHVFTKCEVLSGDGGVGTILKLTFSQGGTGTEKFVKVDNENYVKEAAAIDGDVLNAGFLSYMIRFEVIGKGPGSSVIRSTVEYEFDDARSELEAMVSTAPLAAVAEGFVKYVKEQKTPQANN</sequence>
<dbReference type="Gramene" id="TVU15936">
    <property type="protein sequence ID" value="TVU15936"/>
    <property type="gene ID" value="EJB05_39480"/>
</dbReference>
<dbReference type="PANTHER" id="PTHR31213">
    <property type="entry name" value="OS08G0374000 PROTEIN-RELATED"/>
    <property type="match status" value="1"/>
</dbReference>
<gene>
    <name evidence="4" type="ORF">EJB05_39480</name>
</gene>
<evidence type="ECO:0000313" key="4">
    <source>
        <dbReference type="EMBL" id="TVU15936.1"/>
    </source>
</evidence>
<evidence type="ECO:0000256" key="1">
    <source>
        <dbReference type="ARBA" id="ARBA00004123"/>
    </source>
</evidence>
<reference evidence="4 5" key="1">
    <citation type="journal article" date="2019" name="Sci. Rep.">
        <title>A high-quality genome of Eragrostis curvula grass provides insights into Poaceae evolution and supports new strategies to enhance forage quality.</title>
        <authorList>
            <person name="Carballo J."/>
            <person name="Santos B.A.C.M."/>
            <person name="Zappacosta D."/>
            <person name="Garbus I."/>
            <person name="Selva J.P."/>
            <person name="Gallo C.A."/>
            <person name="Diaz A."/>
            <person name="Albertini E."/>
            <person name="Caccamo M."/>
            <person name="Echenique V."/>
        </authorList>
    </citation>
    <scope>NUCLEOTIDE SEQUENCE [LARGE SCALE GENOMIC DNA]</scope>
    <source>
        <strain evidence="5">cv. Victoria</strain>
        <tissue evidence="4">Leaf</tissue>
    </source>
</reference>
<dbReference type="FunFam" id="3.30.530.20:FF:000033">
    <property type="entry name" value="S-norcoclaurine synthase"/>
    <property type="match status" value="1"/>
</dbReference>
<proteinExistence type="inferred from homology"/>
<dbReference type="GO" id="GO:0005634">
    <property type="term" value="C:nucleus"/>
    <property type="evidence" value="ECO:0007669"/>
    <property type="project" value="UniProtKB-SubCell"/>
</dbReference>
<protein>
    <recommendedName>
        <fullName evidence="3">Bet v I/Major latex protein domain-containing protein</fullName>
    </recommendedName>
</protein>
<comment type="caution">
    <text evidence="4">The sequence shown here is derived from an EMBL/GenBank/DDBJ whole genome shotgun (WGS) entry which is preliminary data.</text>
</comment>
<comment type="similarity">
    <text evidence="2">Belongs to the BetVI family.</text>
</comment>
<dbReference type="GO" id="GO:0004864">
    <property type="term" value="F:protein phosphatase inhibitor activity"/>
    <property type="evidence" value="ECO:0007669"/>
    <property type="project" value="TreeGrafter"/>
</dbReference>
<evidence type="ECO:0000313" key="5">
    <source>
        <dbReference type="Proteomes" id="UP000324897"/>
    </source>
</evidence>
<dbReference type="Proteomes" id="UP000324897">
    <property type="component" value="Unassembled WGS sequence"/>
</dbReference>
<comment type="subcellular location">
    <subcellularLocation>
        <location evidence="1">Nucleus</location>
    </subcellularLocation>
</comment>
<dbReference type="Gene3D" id="3.30.530.20">
    <property type="match status" value="1"/>
</dbReference>
<dbReference type="GO" id="GO:0006952">
    <property type="term" value="P:defense response"/>
    <property type="evidence" value="ECO:0007669"/>
    <property type="project" value="InterPro"/>
</dbReference>
<evidence type="ECO:0000256" key="2">
    <source>
        <dbReference type="ARBA" id="ARBA00009744"/>
    </source>
</evidence>
<accession>A0A5J9TX57</accession>
<dbReference type="SUPFAM" id="SSF55961">
    <property type="entry name" value="Bet v1-like"/>
    <property type="match status" value="1"/>
</dbReference>
<evidence type="ECO:0000259" key="3">
    <source>
        <dbReference type="Pfam" id="PF00407"/>
    </source>
</evidence>
<dbReference type="GO" id="GO:0038023">
    <property type="term" value="F:signaling receptor activity"/>
    <property type="evidence" value="ECO:0007669"/>
    <property type="project" value="TreeGrafter"/>
</dbReference>
<organism evidence="4 5">
    <name type="scientific">Eragrostis curvula</name>
    <name type="common">weeping love grass</name>
    <dbReference type="NCBI Taxonomy" id="38414"/>
    <lineage>
        <taxon>Eukaryota</taxon>
        <taxon>Viridiplantae</taxon>
        <taxon>Streptophyta</taxon>
        <taxon>Embryophyta</taxon>
        <taxon>Tracheophyta</taxon>
        <taxon>Spermatophyta</taxon>
        <taxon>Magnoliopsida</taxon>
        <taxon>Liliopsida</taxon>
        <taxon>Poales</taxon>
        <taxon>Poaceae</taxon>
        <taxon>PACMAD clade</taxon>
        <taxon>Chloridoideae</taxon>
        <taxon>Eragrostideae</taxon>
        <taxon>Eragrostidinae</taxon>
        <taxon>Eragrostis</taxon>
    </lineage>
</organism>
<dbReference type="CDD" id="cd07816">
    <property type="entry name" value="Bet_v1-like"/>
    <property type="match status" value="1"/>
</dbReference>
<keyword evidence="5" id="KW-1185">Reference proteome</keyword>
<dbReference type="Pfam" id="PF00407">
    <property type="entry name" value="Bet_v_1"/>
    <property type="match status" value="1"/>
</dbReference>
<dbReference type="GO" id="GO:0009738">
    <property type="term" value="P:abscisic acid-activated signaling pathway"/>
    <property type="evidence" value="ECO:0007669"/>
    <property type="project" value="TreeGrafter"/>
</dbReference>
<dbReference type="OrthoDB" id="1879545at2759"/>
<dbReference type="InterPro" id="IPR050279">
    <property type="entry name" value="Plant_def-hormone_signal"/>
</dbReference>
<dbReference type="AlphaFoldDB" id="A0A5J9TX57"/>
<dbReference type="InterPro" id="IPR000916">
    <property type="entry name" value="Bet_v_I/MLP"/>
</dbReference>
<feature type="domain" description="Bet v I/Major latex protein" evidence="3">
    <location>
        <begin position="41"/>
        <end position="164"/>
    </location>
</feature>
<dbReference type="EMBL" id="RWGY01000031">
    <property type="protein sequence ID" value="TVU15936.1"/>
    <property type="molecule type" value="Genomic_DNA"/>
</dbReference>
<name>A0A5J9TX57_9POAL</name>
<dbReference type="InterPro" id="IPR023393">
    <property type="entry name" value="START-like_dom_sf"/>
</dbReference>
<dbReference type="GO" id="GO:0010427">
    <property type="term" value="F:abscisic acid binding"/>
    <property type="evidence" value="ECO:0007669"/>
    <property type="project" value="TreeGrafter"/>
</dbReference>
<dbReference type="GO" id="GO:0005737">
    <property type="term" value="C:cytoplasm"/>
    <property type="evidence" value="ECO:0007669"/>
    <property type="project" value="TreeGrafter"/>
</dbReference>
<dbReference type="PANTHER" id="PTHR31213:SF23">
    <property type="entry name" value="OS04G0593400 PROTEIN"/>
    <property type="match status" value="1"/>
</dbReference>